<keyword evidence="1" id="KW-0812">Transmembrane</keyword>
<keyword evidence="1" id="KW-1133">Transmembrane helix</keyword>
<comment type="caution">
    <text evidence="2">The sequence shown here is derived from an EMBL/GenBank/DDBJ whole genome shotgun (WGS) entry which is preliminary data.</text>
</comment>
<sequence>MLELFLHHFHLPAWPVFLVMIFFFESHMDRTKAPHLILGGITGIACYLLTLQFVELFASSLGIDTARLIFICMVVYAIVAFGEMLPMIFNNYAFMFYLVSGLAAKLDGIPPQPLVWMSLVVLGGGLVIVSILGIARLVALTLGAASAAAEPDGSRLP</sequence>
<keyword evidence="3" id="KW-1185">Reference proteome</keyword>
<name>A0ABS6VNU3_9GAMM</name>
<organism evidence="2 3">
    <name type="scientific">Zhongshania aquimaris</name>
    <dbReference type="NCBI Taxonomy" id="2857107"/>
    <lineage>
        <taxon>Bacteria</taxon>
        <taxon>Pseudomonadati</taxon>
        <taxon>Pseudomonadota</taxon>
        <taxon>Gammaproteobacteria</taxon>
        <taxon>Cellvibrionales</taxon>
        <taxon>Spongiibacteraceae</taxon>
        <taxon>Zhongshania</taxon>
    </lineage>
</organism>
<evidence type="ECO:0000256" key="1">
    <source>
        <dbReference type="SAM" id="Phobius"/>
    </source>
</evidence>
<reference evidence="2" key="1">
    <citation type="submission" date="2021-07" db="EMBL/GenBank/DDBJ databases">
        <title>Zhongshania sp. CAU 1632 isolated from seawater.</title>
        <authorList>
            <person name="Kim W."/>
        </authorList>
    </citation>
    <scope>NUCLEOTIDE SEQUENCE</scope>
    <source>
        <strain evidence="2">CAU 1632</strain>
    </source>
</reference>
<feature type="transmembrane region" description="Helical" evidence="1">
    <location>
        <begin position="66"/>
        <end position="85"/>
    </location>
</feature>
<feature type="transmembrane region" description="Helical" evidence="1">
    <location>
        <begin position="6"/>
        <end position="24"/>
    </location>
</feature>
<dbReference type="Proteomes" id="UP001166291">
    <property type="component" value="Unassembled WGS sequence"/>
</dbReference>
<keyword evidence="1" id="KW-0472">Membrane</keyword>
<feature type="transmembrane region" description="Helical" evidence="1">
    <location>
        <begin position="115"/>
        <end position="135"/>
    </location>
</feature>
<dbReference type="RefSeq" id="WP_219042224.1">
    <property type="nucleotide sequence ID" value="NZ_JAHWDQ010000001.1"/>
</dbReference>
<gene>
    <name evidence="2" type="ORF">KXJ70_04370</name>
</gene>
<feature type="transmembrane region" description="Helical" evidence="1">
    <location>
        <begin position="36"/>
        <end position="54"/>
    </location>
</feature>
<evidence type="ECO:0000313" key="3">
    <source>
        <dbReference type="Proteomes" id="UP001166291"/>
    </source>
</evidence>
<dbReference type="EMBL" id="JAHWDQ010000001">
    <property type="protein sequence ID" value="MBW2939994.1"/>
    <property type="molecule type" value="Genomic_DNA"/>
</dbReference>
<accession>A0ABS6VNU3</accession>
<proteinExistence type="predicted"/>
<protein>
    <submittedName>
        <fullName evidence="2">Uncharacterized protein</fullName>
    </submittedName>
</protein>
<evidence type="ECO:0000313" key="2">
    <source>
        <dbReference type="EMBL" id="MBW2939994.1"/>
    </source>
</evidence>